<accession>A0A8J2XT41</accession>
<comment type="similarity">
    <text evidence="1 5">Belongs to the peptidase S8 family.</text>
</comment>
<dbReference type="InterPro" id="IPR023828">
    <property type="entry name" value="Peptidase_S8_Ser-AS"/>
</dbReference>
<dbReference type="NCBIfam" id="TIGR04183">
    <property type="entry name" value="Por_Secre_tail"/>
    <property type="match status" value="1"/>
</dbReference>
<feature type="domain" description="GEVED" evidence="7">
    <location>
        <begin position="638"/>
        <end position="715"/>
    </location>
</feature>
<dbReference type="Pfam" id="PF00082">
    <property type="entry name" value="Peptidase_S8"/>
    <property type="match status" value="1"/>
</dbReference>
<reference evidence="8" key="1">
    <citation type="journal article" date="2014" name="Int. J. Syst. Evol. Microbiol.">
        <title>Complete genome sequence of Corynebacterium casei LMG S-19264T (=DSM 44701T), isolated from a smear-ripened cheese.</title>
        <authorList>
            <consortium name="US DOE Joint Genome Institute (JGI-PGF)"/>
            <person name="Walter F."/>
            <person name="Albersmeier A."/>
            <person name="Kalinowski J."/>
            <person name="Ruckert C."/>
        </authorList>
    </citation>
    <scope>NUCLEOTIDE SEQUENCE</scope>
    <source>
        <strain evidence="8">CGMCC 1.15448</strain>
    </source>
</reference>
<evidence type="ECO:0008006" key="10">
    <source>
        <dbReference type="Google" id="ProtNLM"/>
    </source>
</evidence>
<dbReference type="InterPro" id="IPR000209">
    <property type="entry name" value="Peptidase_S8/S53_dom"/>
</dbReference>
<dbReference type="PANTHER" id="PTHR43399">
    <property type="entry name" value="SUBTILISIN-RELATED"/>
    <property type="match status" value="1"/>
</dbReference>
<sequence length="1258" mass="131944">MTTNKTELQKASQRLAAEHLAMEKILTQTALQKGWPLTLRNKKGRLAYLRGIDSRGFPYYVTTADNIISAATIRTNTLWPGGSTGLALNGSSSVMKGKIAVWDEGLVRPTHVELTGRVTQVDGATTLSDHSTHVSGTMIAAGVNPLAKGMSFGAQLLQCYDFNNDASEMAAAAGKGLLVSNHSYADIAGWYYDDSQSRWEFWGNPGDTVDIKFGLYDQDAQIWDSIAYNAPYYLIAKAGGNNPGETGPAVGQPYWRMNASGTFINAGNRPTGISDNSGYNTIATYGCSKNILTLGAVNPIPGGYSRSSDVVIASFSSLGPTGDGRIKPDVVADGVNVLSSISTADNAYDIFSGTSMATPATAGSSFLLQEYYQKLHGGVFMRSSTLKGLLIHTADEAGNAPGPDYIFGWGLVNLQRAAGVITSDNTDQSQRVIESQLNGTTASQTYTVTASGKTPVTATLCWTDPPGAPVTIPSGIHNFKDTGIKLVNDLDLRITDNTTGKVYMPWILNPSNPGAAATKGDNIRDNVEKVELSDSLIPGRAYTVAVTHKGTLQRGVQVYSLLLSGGGGTAPCTSAASAGGASVSSVTVNGVKVTNTSTTCPANIDSSSATAFPLPAGESLPMSIVNASCNGTTNNRVIAVYIDFNNNGSFTDAGEQVALSGVLTPGTYTPTIAIPTTVTVGTYARMRVVVDETATPSSVAPCGTYAAGGTMDFRVVFTNPANDVGVQSLEYPTLTTCANDSQLVSIRIHNYGTVSQASGIPVSTVITSGGNTVATLTATCMDSIPAGGEVVFTYNTPFASVAGSSYTFASKTALASDVNPANDANTTTVTINAAASGTTGAATLCGNNATSVVLHAATTGDDIAFWYDSPTSNTPIAAGNNTTTTDITSNKTYYLGLNELKLKAGVPNKMQFASTSSTLGGAYFRFGGNFVMFTTGVPLTIESAKMYIGHSGKMTFTLATLASLNNSTGEYSYFPVYTTTIDVYATIQHPDTAQQINVAPGDNTDTGATYLLNIPVPNPGNYIIIIDCSNYASAFLNANIKTDPYPVTLPGVFSITGNDFRDYGKADSVSLSHKFYYPFYNIGIRLPGCPGPRTAVVATTEPSPTISLSGNIFTSSATSGNQWYLDDSLLVGRTSDTLLAKFPGVYYSVVSDAVTGCNLTSNKLPFTPTGDPNTTIGLTIAPNPNPGVFQLEFGFTTAADTYVTLTNTLGQQVYQAAFPGFSGIFNQQVNVGYLASGIYALRIYHGSSTYTTSIMVHH</sequence>
<dbReference type="PANTHER" id="PTHR43399:SF4">
    <property type="entry name" value="CELL WALL-ASSOCIATED PROTEASE"/>
    <property type="match status" value="1"/>
</dbReference>
<evidence type="ECO:0000259" key="6">
    <source>
        <dbReference type="Pfam" id="PF00082"/>
    </source>
</evidence>
<gene>
    <name evidence="8" type="ORF">GCM10011511_42560</name>
</gene>
<evidence type="ECO:0000259" key="7">
    <source>
        <dbReference type="Pfam" id="PF20009"/>
    </source>
</evidence>
<dbReference type="InterPro" id="IPR051048">
    <property type="entry name" value="Peptidase_S8/S53_subtilisin"/>
</dbReference>
<evidence type="ECO:0000313" key="8">
    <source>
        <dbReference type="EMBL" id="GGB14252.1"/>
    </source>
</evidence>
<organism evidence="8 9">
    <name type="scientific">Puia dinghuensis</name>
    <dbReference type="NCBI Taxonomy" id="1792502"/>
    <lineage>
        <taxon>Bacteria</taxon>
        <taxon>Pseudomonadati</taxon>
        <taxon>Bacteroidota</taxon>
        <taxon>Chitinophagia</taxon>
        <taxon>Chitinophagales</taxon>
        <taxon>Chitinophagaceae</taxon>
        <taxon>Puia</taxon>
    </lineage>
</organism>
<dbReference type="SUPFAM" id="SSF49785">
    <property type="entry name" value="Galactose-binding domain-like"/>
    <property type="match status" value="1"/>
</dbReference>
<dbReference type="Gene3D" id="2.60.120.380">
    <property type="match status" value="1"/>
</dbReference>
<dbReference type="EMBL" id="BMJC01000004">
    <property type="protein sequence ID" value="GGB14252.1"/>
    <property type="molecule type" value="Genomic_DNA"/>
</dbReference>
<comment type="caution">
    <text evidence="8">The sequence shown here is derived from an EMBL/GenBank/DDBJ whole genome shotgun (WGS) entry which is preliminary data.</text>
</comment>
<feature type="domain" description="Peptidase S8/S53" evidence="6">
    <location>
        <begin position="98"/>
        <end position="410"/>
    </location>
</feature>
<dbReference type="AlphaFoldDB" id="A0A8J2XT41"/>
<feature type="active site" description="Charge relay system" evidence="5">
    <location>
        <position position="103"/>
    </location>
</feature>
<keyword evidence="3 5" id="KW-0378">Hydrolase</keyword>
<dbReference type="Gene3D" id="3.40.50.200">
    <property type="entry name" value="Peptidase S8/S53 domain"/>
    <property type="match status" value="1"/>
</dbReference>
<dbReference type="InterPro" id="IPR036852">
    <property type="entry name" value="Peptidase_S8/S53_dom_sf"/>
</dbReference>
<feature type="active site" description="Charge relay system" evidence="5">
    <location>
        <position position="130"/>
    </location>
</feature>
<reference evidence="8" key="2">
    <citation type="submission" date="2020-09" db="EMBL/GenBank/DDBJ databases">
        <authorList>
            <person name="Sun Q."/>
            <person name="Zhou Y."/>
        </authorList>
    </citation>
    <scope>NUCLEOTIDE SEQUENCE</scope>
    <source>
        <strain evidence="8">CGMCC 1.15448</strain>
    </source>
</reference>
<feature type="active site" description="Charge relay system" evidence="5">
    <location>
        <position position="355"/>
    </location>
</feature>
<dbReference type="InterPro" id="IPR045474">
    <property type="entry name" value="GEVED"/>
</dbReference>
<name>A0A8J2XT41_9BACT</name>
<keyword evidence="2 5" id="KW-0645">Protease</keyword>
<dbReference type="InterPro" id="IPR008979">
    <property type="entry name" value="Galactose-bd-like_sf"/>
</dbReference>
<proteinExistence type="inferred from homology"/>
<evidence type="ECO:0000256" key="2">
    <source>
        <dbReference type="ARBA" id="ARBA00022670"/>
    </source>
</evidence>
<dbReference type="GO" id="GO:0006508">
    <property type="term" value="P:proteolysis"/>
    <property type="evidence" value="ECO:0007669"/>
    <property type="project" value="UniProtKB-KW"/>
</dbReference>
<dbReference type="Pfam" id="PF20009">
    <property type="entry name" value="GEVED"/>
    <property type="match status" value="1"/>
</dbReference>
<dbReference type="SUPFAM" id="SSF52743">
    <property type="entry name" value="Subtilisin-like"/>
    <property type="match status" value="1"/>
</dbReference>
<protein>
    <recommendedName>
        <fullName evidence="10">T9SS C-terminal target domain-containing protein</fullName>
    </recommendedName>
</protein>
<evidence type="ECO:0000256" key="5">
    <source>
        <dbReference type="PROSITE-ProRule" id="PRU01240"/>
    </source>
</evidence>
<evidence type="ECO:0000256" key="3">
    <source>
        <dbReference type="ARBA" id="ARBA00022801"/>
    </source>
</evidence>
<evidence type="ECO:0000256" key="4">
    <source>
        <dbReference type="ARBA" id="ARBA00022825"/>
    </source>
</evidence>
<evidence type="ECO:0000313" key="9">
    <source>
        <dbReference type="Proteomes" id="UP000607559"/>
    </source>
</evidence>
<keyword evidence="4 5" id="KW-0720">Serine protease</keyword>
<keyword evidence="9" id="KW-1185">Reference proteome</keyword>
<dbReference type="Proteomes" id="UP000607559">
    <property type="component" value="Unassembled WGS sequence"/>
</dbReference>
<dbReference type="GO" id="GO:0004252">
    <property type="term" value="F:serine-type endopeptidase activity"/>
    <property type="evidence" value="ECO:0007669"/>
    <property type="project" value="UniProtKB-UniRule"/>
</dbReference>
<dbReference type="PROSITE" id="PS00138">
    <property type="entry name" value="SUBTILASE_SER"/>
    <property type="match status" value="1"/>
</dbReference>
<dbReference type="InterPro" id="IPR026444">
    <property type="entry name" value="Secre_tail"/>
</dbReference>
<evidence type="ECO:0000256" key="1">
    <source>
        <dbReference type="ARBA" id="ARBA00011073"/>
    </source>
</evidence>
<dbReference type="PROSITE" id="PS51892">
    <property type="entry name" value="SUBTILASE"/>
    <property type="match status" value="1"/>
</dbReference>